<keyword evidence="3" id="KW-1185">Reference proteome</keyword>
<proteinExistence type="predicted"/>
<dbReference type="AlphaFoldDB" id="A0A399S499"/>
<evidence type="ECO:0000313" key="2">
    <source>
        <dbReference type="EMBL" id="RIJ37574.1"/>
    </source>
</evidence>
<dbReference type="RefSeq" id="WP_119432231.1">
    <property type="nucleotide sequence ID" value="NZ_QWGE01000003.1"/>
</dbReference>
<dbReference type="Pfam" id="PF16022">
    <property type="entry name" value="DUF4783"/>
    <property type="match status" value="1"/>
</dbReference>
<evidence type="ECO:0000313" key="3">
    <source>
        <dbReference type="Proteomes" id="UP000266005"/>
    </source>
</evidence>
<dbReference type="OrthoDB" id="1524766at2"/>
<dbReference type="InterPro" id="IPR031977">
    <property type="entry name" value="DUF4783"/>
</dbReference>
<reference evidence="3" key="1">
    <citation type="submission" date="2018-08" db="EMBL/GenBank/DDBJ databases">
        <title>Mucilaginibacter sp. MYSH2.</title>
        <authorList>
            <person name="Seo T."/>
        </authorList>
    </citation>
    <scope>NUCLEOTIDE SEQUENCE [LARGE SCALE GENOMIC DNA]</scope>
    <source>
        <strain evidence="3">KIRAN</strain>
    </source>
</reference>
<protein>
    <submittedName>
        <fullName evidence="2">DUF4783 domain-containing protein</fullName>
    </submittedName>
</protein>
<feature type="chain" id="PRO_5017454946" evidence="1">
    <location>
        <begin position="28"/>
        <end position="136"/>
    </location>
</feature>
<keyword evidence="1" id="KW-0732">Signal</keyword>
<dbReference type="EMBL" id="QWGE01000003">
    <property type="protein sequence ID" value="RIJ37574.1"/>
    <property type="molecule type" value="Genomic_DNA"/>
</dbReference>
<dbReference type="Gene3D" id="3.10.450.50">
    <property type="match status" value="1"/>
</dbReference>
<organism evidence="2 3">
    <name type="scientific">Pontibacter oryzae</name>
    <dbReference type="NCBI Taxonomy" id="2304593"/>
    <lineage>
        <taxon>Bacteria</taxon>
        <taxon>Pseudomonadati</taxon>
        <taxon>Bacteroidota</taxon>
        <taxon>Cytophagia</taxon>
        <taxon>Cytophagales</taxon>
        <taxon>Hymenobacteraceae</taxon>
        <taxon>Pontibacter</taxon>
    </lineage>
</organism>
<name>A0A399S499_9BACT</name>
<sequence length="136" mass="15066">MKNFKHVTVVFSMLLVAMFFMAGRAVAQGDAVNSVKQAMKAGSAKDLSKHFGRMVVIKLDDGEATTYSGTQAEFVMKNFFAKNPPVSFDPHNGTSSDGLAYILGEYVSNDETLMVVIRMKPVGDKYFIHKIEFDKD</sequence>
<comment type="caution">
    <text evidence="2">The sequence shown here is derived from an EMBL/GenBank/DDBJ whole genome shotgun (WGS) entry which is preliminary data.</text>
</comment>
<dbReference type="Proteomes" id="UP000266005">
    <property type="component" value="Unassembled WGS sequence"/>
</dbReference>
<feature type="signal peptide" evidence="1">
    <location>
        <begin position="1"/>
        <end position="27"/>
    </location>
</feature>
<gene>
    <name evidence="2" type="ORF">D1627_10725</name>
</gene>
<accession>A0A399S499</accession>
<evidence type="ECO:0000256" key="1">
    <source>
        <dbReference type="SAM" id="SignalP"/>
    </source>
</evidence>